<feature type="compositionally biased region" description="Acidic residues" evidence="1">
    <location>
        <begin position="1"/>
        <end position="22"/>
    </location>
</feature>
<dbReference type="EMBL" id="LR788769">
    <property type="protein sequence ID" value="CAB3264631.1"/>
    <property type="molecule type" value="mRNA"/>
</dbReference>
<dbReference type="PANTHER" id="PTHR28467">
    <property type="entry name" value="PAXIP1-ASSOCIATED GLUTAMATE-RICH PROTEIN 1"/>
    <property type="match status" value="1"/>
</dbReference>
<sequence>MRFEMSEEDWEVPNSDEDDEPDYMPKPEQIVSLYNDLDQGKIPVLEVKILPRVDPNLIKPVQPVPVEKPVVNSKPEETEETAQQEANEFDFDSQTVDTVKRFTPKRAPNKAHVKKVARMDQVYSNIMKYKKLDAEQQENVP</sequence>
<gene>
    <name evidence="2" type="primary">Pagr1-001</name>
</gene>
<dbReference type="AlphaFoldDB" id="A0A6F9DN64"/>
<feature type="compositionally biased region" description="Acidic residues" evidence="1">
    <location>
        <begin position="77"/>
        <end position="91"/>
    </location>
</feature>
<dbReference type="InterPro" id="IPR028213">
    <property type="entry name" value="PA1"/>
</dbReference>
<evidence type="ECO:0000313" key="2">
    <source>
        <dbReference type="EMBL" id="CAB3264631.1"/>
    </source>
</evidence>
<proteinExistence type="evidence at transcript level"/>
<dbReference type="GO" id="GO:0033148">
    <property type="term" value="P:positive regulation of intracellular estrogen receptor signaling pathway"/>
    <property type="evidence" value="ECO:0007669"/>
    <property type="project" value="TreeGrafter"/>
</dbReference>
<dbReference type="GO" id="GO:1902808">
    <property type="term" value="P:positive regulation of cell cycle G1/S phase transition"/>
    <property type="evidence" value="ECO:0007669"/>
    <property type="project" value="TreeGrafter"/>
</dbReference>
<feature type="region of interest" description="Disordered" evidence="1">
    <location>
        <begin position="68"/>
        <end position="93"/>
    </location>
</feature>
<name>A0A6F9DN64_9ASCI</name>
<reference evidence="2" key="1">
    <citation type="submission" date="2020-04" db="EMBL/GenBank/DDBJ databases">
        <authorList>
            <person name="Neveu A P."/>
        </authorList>
    </citation>
    <scope>NUCLEOTIDE SEQUENCE</scope>
    <source>
        <tissue evidence="2">Whole embryo</tissue>
    </source>
</reference>
<dbReference type="Pfam" id="PF15364">
    <property type="entry name" value="PAXIP1_C"/>
    <property type="match status" value="1"/>
</dbReference>
<accession>A0A6F9DN64</accession>
<dbReference type="GO" id="GO:0044666">
    <property type="term" value="C:MLL3/4 complex"/>
    <property type="evidence" value="ECO:0007669"/>
    <property type="project" value="TreeGrafter"/>
</dbReference>
<organism evidence="2">
    <name type="scientific">Phallusia mammillata</name>
    <dbReference type="NCBI Taxonomy" id="59560"/>
    <lineage>
        <taxon>Eukaryota</taxon>
        <taxon>Metazoa</taxon>
        <taxon>Chordata</taxon>
        <taxon>Tunicata</taxon>
        <taxon>Ascidiacea</taxon>
        <taxon>Phlebobranchia</taxon>
        <taxon>Ascidiidae</taxon>
        <taxon>Phallusia</taxon>
    </lineage>
</organism>
<evidence type="ECO:0000256" key="1">
    <source>
        <dbReference type="SAM" id="MobiDB-lite"/>
    </source>
</evidence>
<dbReference type="PANTHER" id="PTHR28467:SF1">
    <property type="entry name" value="PAXIP1-ASSOCIATED GLUTAMATE-RICH PROTEIN 1"/>
    <property type="match status" value="1"/>
</dbReference>
<protein>
    <submittedName>
        <fullName evidence="2">PAXIP1-associated glutamate-rich protein 1</fullName>
    </submittedName>
</protein>
<feature type="region of interest" description="Disordered" evidence="1">
    <location>
        <begin position="1"/>
        <end position="26"/>
    </location>
</feature>
<dbReference type="GO" id="GO:0030331">
    <property type="term" value="F:nuclear estrogen receptor binding"/>
    <property type="evidence" value="ECO:0007669"/>
    <property type="project" value="TreeGrafter"/>
</dbReference>